<keyword evidence="2 10" id="KW-0328">Glycosyltransferase</keyword>
<evidence type="ECO:0000256" key="5">
    <source>
        <dbReference type="ARBA" id="ARBA00022729"/>
    </source>
</evidence>
<dbReference type="GO" id="GO:0016779">
    <property type="term" value="F:nucleotidyltransferase activity"/>
    <property type="evidence" value="ECO:0007669"/>
    <property type="project" value="UniProtKB-KW"/>
</dbReference>
<keyword evidence="3 10" id="KW-0808">Transferase</keyword>
<comment type="catalytic activity">
    <reaction evidence="9 10">
        <text>L-arginyl-[protein] + NAD(+) = N(omega)-(ADP-D-ribosyl)-L-arginyl-[protein] + nicotinamide + H(+)</text>
        <dbReference type="Rhea" id="RHEA:19149"/>
        <dbReference type="Rhea" id="RHEA-COMP:10532"/>
        <dbReference type="Rhea" id="RHEA-COMP:15087"/>
        <dbReference type="ChEBI" id="CHEBI:15378"/>
        <dbReference type="ChEBI" id="CHEBI:17154"/>
        <dbReference type="ChEBI" id="CHEBI:29965"/>
        <dbReference type="ChEBI" id="CHEBI:57540"/>
        <dbReference type="ChEBI" id="CHEBI:142554"/>
        <dbReference type="EC" id="2.4.2.31"/>
    </reaction>
</comment>
<protein>
    <recommendedName>
        <fullName evidence="10">NAD(P)(+)--arginine ADP-ribosyltransferase</fullName>
        <ecNumber evidence="10">2.4.2.31</ecNumber>
    </recommendedName>
    <alternativeName>
        <fullName evidence="10">Mono(ADP-ribosyl)transferase</fullName>
    </alternativeName>
</protein>
<keyword evidence="5 10" id="KW-0732">Signal</keyword>
<evidence type="ECO:0000256" key="2">
    <source>
        <dbReference type="ARBA" id="ARBA00022676"/>
    </source>
</evidence>
<name>A0A7K4WXB5_9TYRA</name>
<dbReference type="PANTHER" id="PTHR10339:SF19">
    <property type="entry name" value="GPI-LINKED NAD(P)(+)--ARGININE ADP-RIBOSYLTRANSFERASE 1"/>
    <property type="match status" value="1"/>
</dbReference>
<keyword evidence="12" id="KW-1185">Reference proteome</keyword>
<evidence type="ECO:0000256" key="8">
    <source>
        <dbReference type="ARBA" id="ARBA00023157"/>
    </source>
</evidence>
<keyword evidence="7 10" id="KW-0520">NAD</keyword>
<gene>
    <name evidence="11" type="primary">Madprt_0</name>
    <name evidence="11" type="ORF">TACRUB_R12228</name>
</gene>
<dbReference type="EC" id="2.4.2.31" evidence="10"/>
<evidence type="ECO:0000256" key="10">
    <source>
        <dbReference type="RuleBase" id="RU361228"/>
    </source>
</evidence>
<organism evidence="11 12">
    <name type="scientific">Tachuris rubrigastra</name>
    <dbReference type="NCBI Taxonomy" id="495162"/>
    <lineage>
        <taxon>Eukaryota</taxon>
        <taxon>Metazoa</taxon>
        <taxon>Chordata</taxon>
        <taxon>Craniata</taxon>
        <taxon>Vertebrata</taxon>
        <taxon>Euteleostomi</taxon>
        <taxon>Archelosauria</taxon>
        <taxon>Archosauria</taxon>
        <taxon>Dinosauria</taxon>
        <taxon>Saurischia</taxon>
        <taxon>Theropoda</taxon>
        <taxon>Coelurosauria</taxon>
        <taxon>Aves</taxon>
        <taxon>Neognathae</taxon>
        <taxon>Neoaves</taxon>
        <taxon>Telluraves</taxon>
        <taxon>Australaves</taxon>
        <taxon>Passeriformes</taxon>
        <taxon>Tyrannidae</taxon>
        <taxon>Tachuris</taxon>
    </lineage>
</organism>
<keyword evidence="8" id="KW-1015">Disulfide bond</keyword>
<evidence type="ECO:0000313" key="12">
    <source>
        <dbReference type="Proteomes" id="UP000540952"/>
    </source>
</evidence>
<proteinExistence type="inferred from homology"/>
<comment type="caution">
    <text evidence="11">The sequence shown here is derived from an EMBL/GenBank/DDBJ whole genome shotgun (WGS) entry which is preliminary data.</text>
</comment>
<dbReference type="FunFam" id="3.90.176.10:FF:000001">
    <property type="entry name" value="NAD(P)(+)--arginine ADP-ribosyltransferase"/>
    <property type="match status" value="1"/>
</dbReference>
<dbReference type="EMBL" id="VZRD01000653">
    <property type="protein sequence ID" value="NWR39341.1"/>
    <property type="molecule type" value="Genomic_DNA"/>
</dbReference>
<evidence type="ECO:0000256" key="9">
    <source>
        <dbReference type="ARBA" id="ARBA00047597"/>
    </source>
</evidence>
<feature type="signal peptide" evidence="10">
    <location>
        <begin position="1"/>
        <end position="18"/>
    </location>
</feature>
<evidence type="ECO:0000256" key="1">
    <source>
        <dbReference type="ARBA" id="ARBA00009558"/>
    </source>
</evidence>
<dbReference type="GO" id="GO:0005615">
    <property type="term" value="C:extracellular space"/>
    <property type="evidence" value="ECO:0007669"/>
    <property type="project" value="UniProtKB-ARBA"/>
</dbReference>
<feature type="non-terminal residue" evidence="11">
    <location>
        <position position="1"/>
    </location>
</feature>
<dbReference type="Proteomes" id="UP000540952">
    <property type="component" value="Unassembled WGS sequence"/>
</dbReference>
<keyword evidence="6 10" id="KW-0521">NADP</keyword>
<evidence type="ECO:0000256" key="3">
    <source>
        <dbReference type="ARBA" id="ARBA00022679"/>
    </source>
</evidence>
<sequence>PAMELLPLVLVLLAVTLATGIKEVALDMAPNAFDDQYQDCSNEIVEELLALNSSEFAPNSNYSKAWDDATIKWHRHPSLGSLRWKEEAIALLAYTLETDLYKEFNRAVPVAGRSRQEYLDKFHFKVVHFLLTEALDDLRDAQTHPRCLHVYRGVQGIRFTAKPGDTVCFGQFASASLSRKEAKRFGTDTFFELYTCHGAAIQNFSFMSWEEEVLIPPFETFNVTSVTRQGAKTHIQLHSHGVHSNYNCAWIRGDIPGGGHLRSGAG</sequence>
<feature type="chain" id="PRO_5029937049" description="NAD(P)(+)--arginine ADP-ribosyltransferase" evidence="10">
    <location>
        <begin position="19"/>
        <end position="266"/>
    </location>
</feature>
<reference evidence="11 12" key="1">
    <citation type="submission" date="2019-09" db="EMBL/GenBank/DDBJ databases">
        <title>Bird 10,000 Genomes (B10K) Project - Family phase.</title>
        <authorList>
            <person name="Zhang G."/>
        </authorList>
    </citation>
    <scope>NUCLEOTIDE SEQUENCE [LARGE SCALE GENOMIC DNA]</scope>
    <source>
        <strain evidence="11">B10K-CU-031-13</strain>
        <tissue evidence="11">Muscle</tissue>
    </source>
</reference>
<accession>A0A7K4WXB5</accession>
<dbReference type="GO" id="GO:0044194">
    <property type="term" value="C:cytolytic granule"/>
    <property type="evidence" value="ECO:0007669"/>
    <property type="project" value="UniProtKB-ARBA"/>
</dbReference>
<dbReference type="AlphaFoldDB" id="A0A7K4WXB5"/>
<dbReference type="Gene3D" id="3.90.176.10">
    <property type="entry name" value="Toxin ADP-ribosyltransferase, Chain A, domain 1"/>
    <property type="match status" value="1"/>
</dbReference>
<evidence type="ECO:0000256" key="6">
    <source>
        <dbReference type="ARBA" id="ARBA00022857"/>
    </source>
</evidence>
<dbReference type="PRINTS" id="PR00970">
    <property type="entry name" value="RIBTRNSFRASE"/>
</dbReference>
<dbReference type="PANTHER" id="PTHR10339">
    <property type="entry name" value="ADP-RIBOSYLTRANSFERASE"/>
    <property type="match status" value="1"/>
</dbReference>
<dbReference type="InterPro" id="IPR000768">
    <property type="entry name" value="ART"/>
</dbReference>
<dbReference type="GO" id="GO:0106274">
    <property type="term" value="F:NAD+-protein-arginine ADP-ribosyltransferase activity"/>
    <property type="evidence" value="ECO:0007669"/>
    <property type="project" value="UniProtKB-EC"/>
</dbReference>
<dbReference type="GO" id="GO:0003950">
    <property type="term" value="F:NAD+ poly-ADP-ribosyltransferase activity"/>
    <property type="evidence" value="ECO:0007669"/>
    <property type="project" value="TreeGrafter"/>
</dbReference>
<keyword evidence="4" id="KW-0548">Nucleotidyltransferase</keyword>
<dbReference type="SUPFAM" id="SSF56399">
    <property type="entry name" value="ADP-ribosylation"/>
    <property type="match status" value="1"/>
</dbReference>
<dbReference type="PROSITE" id="PS51996">
    <property type="entry name" value="TR_MART"/>
    <property type="match status" value="1"/>
</dbReference>
<dbReference type="InterPro" id="IPR050999">
    <property type="entry name" value="ADP-ribosyltransferase_ARG"/>
</dbReference>
<comment type="similarity">
    <text evidence="1 10">Belongs to the Arg-specific ADP-ribosyltransferase family.</text>
</comment>
<feature type="non-terminal residue" evidence="11">
    <location>
        <position position="266"/>
    </location>
</feature>
<dbReference type="GO" id="GO:0046677">
    <property type="term" value="P:response to antibiotic"/>
    <property type="evidence" value="ECO:0007669"/>
    <property type="project" value="UniProtKB-ARBA"/>
</dbReference>
<evidence type="ECO:0000256" key="4">
    <source>
        <dbReference type="ARBA" id="ARBA00022695"/>
    </source>
</evidence>
<dbReference type="PROSITE" id="PS01291">
    <property type="entry name" value="ART"/>
    <property type="match status" value="1"/>
</dbReference>
<evidence type="ECO:0000313" key="11">
    <source>
        <dbReference type="EMBL" id="NWR39341.1"/>
    </source>
</evidence>
<dbReference type="Pfam" id="PF01129">
    <property type="entry name" value="ART"/>
    <property type="match status" value="1"/>
</dbReference>
<evidence type="ECO:0000256" key="7">
    <source>
        <dbReference type="ARBA" id="ARBA00023027"/>
    </source>
</evidence>